<comment type="caution">
    <text evidence="3">The sequence shown here is derived from an EMBL/GenBank/DDBJ whole genome shotgun (WGS) entry which is preliminary data.</text>
</comment>
<feature type="region of interest" description="Disordered" evidence="1">
    <location>
        <begin position="1"/>
        <end position="22"/>
    </location>
</feature>
<keyword evidence="2" id="KW-0472">Membrane</keyword>
<accession>A0A916ZNG2</accession>
<dbReference type="InterPro" id="IPR036700">
    <property type="entry name" value="BOBF_sf"/>
</dbReference>
<name>A0A916ZNG2_9HYPH</name>
<dbReference type="RefSeq" id="WP_188909115.1">
    <property type="nucleotide sequence ID" value="NZ_BMIQ01000003.1"/>
</dbReference>
<dbReference type="AlphaFoldDB" id="A0A916ZNG2"/>
<reference evidence="3" key="2">
    <citation type="submission" date="2020-09" db="EMBL/GenBank/DDBJ databases">
        <authorList>
            <person name="Sun Q."/>
            <person name="Zhou Y."/>
        </authorList>
    </citation>
    <scope>NUCLEOTIDE SEQUENCE</scope>
    <source>
        <strain evidence="3">CGMCC 1.15367</strain>
    </source>
</reference>
<protein>
    <submittedName>
        <fullName evidence="3">Uncharacterized protein</fullName>
    </submittedName>
</protein>
<proteinExistence type="predicted"/>
<dbReference type="Proteomes" id="UP000644699">
    <property type="component" value="Unassembled WGS sequence"/>
</dbReference>
<keyword evidence="2" id="KW-1133">Transmembrane helix</keyword>
<evidence type="ECO:0000313" key="3">
    <source>
        <dbReference type="EMBL" id="GGE05978.1"/>
    </source>
</evidence>
<dbReference type="EMBL" id="BMIQ01000003">
    <property type="protein sequence ID" value="GGE05978.1"/>
    <property type="molecule type" value="Genomic_DNA"/>
</dbReference>
<sequence length="167" mass="17629">MTEVHHHISNPDSPQIEHRASESRRPFWPRNALLGAGALGILALSLVSGAAAWSASRHSDFSFDTNLAATPIAELADASSVGVTGQVAEIYGNKFVVTDGTARALVETGPAGEGGRLVSPNETVTVQGRFHDGFLHAAAIRHADQRVDELDPPPPPHHGPEEPVEAN</sequence>
<evidence type="ECO:0000313" key="4">
    <source>
        <dbReference type="Proteomes" id="UP000644699"/>
    </source>
</evidence>
<organism evidence="3 4">
    <name type="scientific">Aureimonas endophytica</name>
    <dbReference type="NCBI Taxonomy" id="2027858"/>
    <lineage>
        <taxon>Bacteria</taxon>
        <taxon>Pseudomonadati</taxon>
        <taxon>Pseudomonadota</taxon>
        <taxon>Alphaproteobacteria</taxon>
        <taxon>Hyphomicrobiales</taxon>
        <taxon>Aurantimonadaceae</taxon>
        <taxon>Aureimonas</taxon>
    </lineage>
</organism>
<reference evidence="3" key="1">
    <citation type="journal article" date="2014" name="Int. J. Syst. Evol. Microbiol.">
        <title>Complete genome sequence of Corynebacterium casei LMG S-19264T (=DSM 44701T), isolated from a smear-ripened cheese.</title>
        <authorList>
            <consortium name="US DOE Joint Genome Institute (JGI-PGF)"/>
            <person name="Walter F."/>
            <person name="Albersmeier A."/>
            <person name="Kalinowski J."/>
            <person name="Ruckert C."/>
        </authorList>
    </citation>
    <scope>NUCLEOTIDE SEQUENCE</scope>
    <source>
        <strain evidence="3">CGMCC 1.15367</strain>
    </source>
</reference>
<dbReference type="Gene3D" id="2.40.50.200">
    <property type="entry name" value="Bacterial OB-fold"/>
    <property type="match status" value="1"/>
</dbReference>
<evidence type="ECO:0000256" key="2">
    <source>
        <dbReference type="SAM" id="Phobius"/>
    </source>
</evidence>
<dbReference type="SUPFAM" id="SSF101756">
    <property type="entry name" value="Hypothetical protein YgiW"/>
    <property type="match status" value="1"/>
</dbReference>
<feature type="transmembrane region" description="Helical" evidence="2">
    <location>
        <begin position="32"/>
        <end position="53"/>
    </location>
</feature>
<keyword evidence="2" id="KW-0812">Transmembrane</keyword>
<keyword evidence="4" id="KW-1185">Reference proteome</keyword>
<evidence type="ECO:0000256" key="1">
    <source>
        <dbReference type="SAM" id="MobiDB-lite"/>
    </source>
</evidence>
<feature type="region of interest" description="Disordered" evidence="1">
    <location>
        <begin position="147"/>
        <end position="167"/>
    </location>
</feature>
<gene>
    <name evidence="3" type="ORF">GCM10011390_26330</name>
</gene>